<comment type="subunit">
    <text evidence="7">Homodimer.</text>
</comment>
<dbReference type="SUPFAM" id="SSF57652">
    <property type="entry name" value="HIPIP (high potential iron protein)"/>
    <property type="match status" value="1"/>
</dbReference>
<dbReference type="InterPro" id="IPR036369">
    <property type="entry name" value="HIPIP_sf"/>
</dbReference>
<evidence type="ECO:0000256" key="6">
    <source>
        <dbReference type="ARBA" id="ARBA00023014"/>
    </source>
</evidence>
<keyword evidence="1 7" id="KW-0813">Transport</keyword>
<dbReference type="PROSITE" id="PS51373">
    <property type="entry name" value="HIPIP"/>
    <property type="match status" value="1"/>
</dbReference>
<evidence type="ECO:0000256" key="5">
    <source>
        <dbReference type="ARBA" id="ARBA00023004"/>
    </source>
</evidence>
<comment type="similarity">
    <text evidence="7">Belongs to the high-potential iron-sulfur protein (HiPIP) family.</text>
</comment>
<evidence type="ECO:0000259" key="9">
    <source>
        <dbReference type="PROSITE" id="PS51373"/>
    </source>
</evidence>
<comment type="function">
    <text evidence="7">Specific class of high-redox-potential 4Fe-4S ferredoxins. Functions in anaerobic electron transport in most purple and in some other photosynthetic bacteria and in at least one genus (Paracoccus) of halophilic, denitrifying bacteria.</text>
</comment>
<reference evidence="10 11" key="1">
    <citation type="journal article" date="2019" name="Int. J. Syst. Evol. Microbiol.">
        <title>The Global Catalogue of Microorganisms (GCM) 10K type strain sequencing project: providing services to taxonomists for standard genome sequencing and annotation.</title>
        <authorList>
            <consortium name="The Broad Institute Genomics Platform"/>
            <consortium name="The Broad Institute Genome Sequencing Center for Infectious Disease"/>
            <person name="Wu L."/>
            <person name="Ma J."/>
        </authorList>
    </citation>
    <scope>NUCLEOTIDE SEQUENCE [LARGE SCALE GENOMIC DNA]</scope>
    <source>
        <strain evidence="10 11">JCM 15503</strain>
    </source>
</reference>
<dbReference type="InterPro" id="IPR000170">
    <property type="entry name" value="High_potential_FeS_prot"/>
</dbReference>
<keyword evidence="5 7" id="KW-0408">Iron</keyword>
<comment type="caution">
    <text evidence="10">The sequence shown here is derived from an EMBL/GenBank/DDBJ whole genome shotgun (WGS) entry which is preliminary data.</text>
</comment>
<dbReference type="EMBL" id="BAAAEW010000003">
    <property type="protein sequence ID" value="GAA0741351.1"/>
    <property type="molecule type" value="Genomic_DNA"/>
</dbReference>
<evidence type="ECO:0000256" key="4">
    <source>
        <dbReference type="ARBA" id="ARBA00022982"/>
    </source>
</evidence>
<keyword evidence="11" id="KW-1185">Reference proteome</keyword>
<dbReference type="PROSITE" id="PS51318">
    <property type="entry name" value="TAT"/>
    <property type="match status" value="1"/>
</dbReference>
<keyword evidence="2 7" id="KW-0004">4Fe-4S</keyword>
<evidence type="ECO:0000313" key="11">
    <source>
        <dbReference type="Proteomes" id="UP001500279"/>
    </source>
</evidence>
<feature type="signal peptide" evidence="8">
    <location>
        <begin position="1"/>
        <end position="26"/>
    </location>
</feature>
<dbReference type="InterPro" id="IPR006311">
    <property type="entry name" value="TAT_signal"/>
</dbReference>
<keyword evidence="6 7" id="KW-0411">Iron-sulfur</keyword>
<proteinExistence type="inferred from homology"/>
<organism evidence="10 11">
    <name type="scientific">Ideonella azotifigens</name>
    <dbReference type="NCBI Taxonomy" id="513160"/>
    <lineage>
        <taxon>Bacteria</taxon>
        <taxon>Pseudomonadati</taxon>
        <taxon>Pseudomonadota</taxon>
        <taxon>Betaproteobacteria</taxon>
        <taxon>Burkholderiales</taxon>
        <taxon>Sphaerotilaceae</taxon>
        <taxon>Ideonella</taxon>
    </lineage>
</organism>
<dbReference type="Gene3D" id="4.10.490.10">
    <property type="entry name" value="High potential iron-sulphur protein"/>
    <property type="match status" value="1"/>
</dbReference>
<evidence type="ECO:0000256" key="1">
    <source>
        <dbReference type="ARBA" id="ARBA00022448"/>
    </source>
</evidence>
<protein>
    <recommendedName>
        <fullName evidence="7">High-potential iron-sulfur protein</fullName>
        <shortName evidence="7">HiPIP</shortName>
    </recommendedName>
</protein>
<feature type="chain" id="PRO_5047437850" description="High-potential iron-sulfur protein" evidence="8">
    <location>
        <begin position="27"/>
        <end position="100"/>
    </location>
</feature>
<dbReference type="Pfam" id="PF01355">
    <property type="entry name" value="HIPIP"/>
    <property type="match status" value="1"/>
</dbReference>
<sequence>MTTRRTFIQIIPVTSLALLAAQQARAADVDPKDAQATALGYVVDATKADKAKFPKYAAGQTCANCQFYQGKAGDASGACPLFAGKNVAAKGWCSAYAKKA</sequence>
<evidence type="ECO:0000313" key="10">
    <source>
        <dbReference type="EMBL" id="GAA0741351.1"/>
    </source>
</evidence>
<keyword evidence="4 7" id="KW-0249">Electron transport</keyword>
<dbReference type="Proteomes" id="UP001500279">
    <property type="component" value="Unassembled WGS sequence"/>
</dbReference>
<gene>
    <name evidence="10" type="ORF">GCM10009107_03840</name>
</gene>
<keyword evidence="8" id="KW-0732">Signal</keyword>
<dbReference type="RefSeq" id="WP_141288780.1">
    <property type="nucleotide sequence ID" value="NZ_BAAAEW010000003.1"/>
</dbReference>
<name>A0ABN1JJU2_9BURK</name>
<evidence type="ECO:0000256" key="3">
    <source>
        <dbReference type="ARBA" id="ARBA00022723"/>
    </source>
</evidence>
<accession>A0ABN1JJU2</accession>
<evidence type="ECO:0000256" key="7">
    <source>
        <dbReference type="RuleBase" id="RU000620"/>
    </source>
</evidence>
<feature type="domain" description="High potential iron-sulfur proteins family profile" evidence="9">
    <location>
        <begin position="23"/>
        <end position="100"/>
    </location>
</feature>
<evidence type="ECO:0000256" key="8">
    <source>
        <dbReference type="SAM" id="SignalP"/>
    </source>
</evidence>
<keyword evidence="3 7" id="KW-0479">Metal-binding</keyword>
<evidence type="ECO:0000256" key="2">
    <source>
        <dbReference type="ARBA" id="ARBA00022485"/>
    </source>
</evidence>